<dbReference type="Pfam" id="PF02852">
    <property type="entry name" value="Pyr_redox_dim"/>
    <property type="match status" value="1"/>
</dbReference>
<dbReference type="PRINTS" id="PR00368">
    <property type="entry name" value="FADPNR"/>
</dbReference>
<keyword evidence="7" id="KW-0560">Oxidoreductase</keyword>
<organism evidence="7 8">
    <name type="scientific">Halovenus salina</name>
    <dbReference type="NCBI Taxonomy" id="1510225"/>
    <lineage>
        <taxon>Archaea</taxon>
        <taxon>Methanobacteriati</taxon>
        <taxon>Methanobacteriota</taxon>
        <taxon>Stenosarchaea group</taxon>
        <taxon>Halobacteria</taxon>
        <taxon>Halobacteriales</taxon>
        <taxon>Haloarculaceae</taxon>
        <taxon>Halovenus</taxon>
    </lineage>
</organism>
<name>A0ABD5W8C2_9EURY</name>
<keyword evidence="8" id="KW-1185">Reference proteome</keyword>
<comment type="similarity">
    <text evidence="1">Belongs to the class-I pyridine nucleotide-disulfide oxidoreductase family.</text>
</comment>
<dbReference type="Proteomes" id="UP001596445">
    <property type="component" value="Unassembled WGS sequence"/>
</dbReference>
<dbReference type="InterPro" id="IPR004099">
    <property type="entry name" value="Pyr_nucl-diS_OxRdtase_dimer"/>
</dbReference>
<dbReference type="EMBL" id="JBHSZI010000001">
    <property type="protein sequence ID" value="MFC7059498.1"/>
    <property type="molecule type" value="Genomic_DNA"/>
</dbReference>
<feature type="domain" description="Pyridine nucleotide-disulphide oxidoreductase dimerisation" evidence="5">
    <location>
        <begin position="340"/>
        <end position="446"/>
    </location>
</feature>
<evidence type="ECO:0000259" key="5">
    <source>
        <dbReference type="Pfam" id="PF02852"/>
    </source>
</evidence>
<reference evidence="7 8" key="1">
    <citation type="journal article" date="2019" name="Int. J. Syst. Evol. Microbiol.">
        <title>The Global Catalogue of Microorganisms (GCM) 10K type strain sequencing project: providing services to taxonomists for standard genome sequencing and annotation.</title>
        <authorList>
            <consortium name="The Broad Institute Genomics Platform"/>
            <consortium name="The Broad Institute Genome Sequencing Center for Infectious Disease"/>
            <person name="Wu L."/>
            <person name="Ma J."/>
        </authorList>
    </citation>
    <scope>NUCLEOTIDE SEQUENCE [LARGE SCALE GENOMIC DNA]</scope>
    <source>
        <strain evidence="7 8">JCM 30072</strain>
    </source>
</reference>
<dbReference type="SUPFAM" id="SSF55424">
    <property type="entry name" value="FAD/NAD-linked reductases, dimerisation (C-terminal) domain"/>
    <property type="match status" value="1"/>
</dbReference>
<dbReference type="NCBIfam" id="NF004946">
    <property type="entry name" value="PRK06292.2-4"/>
    <property type="match status" value="1"/>
</dbReference>
<proteinExistence type="inferred from homology"/>
<protein>
    <submittedName>
        <fullName evidence="7">Dihydrolipoyl dehydrogenase family protein</fullName>
        <ecNumber evidence="7">1.-.-.-</ecNumber>
    </submittedName>
</protein>
<evidence type="ECO:0000256" key="3">
    <source>
        <dbReference type="ARBA" id="ARBA00022827"/>
    </source>
</evidence>
<dbReference type="Gene3D" id="3.30.390.30">
    <property type="match status" value="1"/>
</dbReference>
<feature type="domain" description="FAD/NAD(P)-binding" evidence="6">
    <location>
        <begin position="4"/>
        <end position="309"/>
    </location>
</feature>
<evidence type="ECO:0000313" key="7">
    <source>
        <dbReference type="EMBL" id="MFC7059498.1"/>
    </source>
</evidence>
<dbReference type="InterPro" id="IPR016156">
    <property type="entry name" value="FAD/NAD-linked_Rdtase_dimer_sf"/>
</dbReference>
<dbReference type="SUPFAM" id="SSF51905">
    <property type="entry name" value="FAD/NAD(P)-binding domain"/>
    <property type="match status" value="1"/>
</dbReference>
<dbReference type="PANTHER" id="PTHR22912">
    <property type="entry name" value="DISULFIDE OXIDOREDUCTASE"/>
    <property type="match status" value="1"/>
</dbReference>
<dbReference type="InterPro" id="IPR050151">
    <property type="entry name" value="Class-I_Pyr_Nuc-Dis_Oxidored"/>
</dbReference>
<evidence type="ECO:0000256" key="2">
    <source>
        <dbReference type="ARBA" id="ARBA00022630"/>
    </source>
</evidence>
<dbReference type="PIRSF" id="PIRSF000350">
    <property type="entry name" value="Mercury_reductase_MerA"/>
    <property type="match status" value="1"/>
</dbReference>
<dbReference type="RefSeq" id="WP_267162279.1">
    <property type="nucleotide sequence ID" value="NZ_CP112972.1"/>
</dbReference>
<dbReference type="GO" id="GO:0016491">
    <property type="term" value="F:oxidoreductase activity"/>
    <property type="evidence" value="ECO:0007669"/>
    <property type="project" value="UniProtKB-KW"/>
</dbReference>
<dbReference type="GeneID" id="76631667"/>
<dbReference type="PANTHER" id="PTHR22912:SF217">
    <property type="entry name" value="DIHYDROLIPOYL DEHYDROGENASE"/>
    <property type="match status" value="1"/>
</dbReference>
<evidence type="ECO:0000256" key="1">
    <source>
        <dbReference type="ARBA" id="ARBA00007532"/>
    </source>
</evidence>
<dbReference type="PRINTS" id="PR00411">
    <property type="entry name" value="PNDRDTASEI"/>
</dbReference>
<accession>A0ABD5W8C2</accession>
<dbReference type="Gene3D" id="3.50.50.60">
    <property type="entry name" value="FAD/NAD(P)-binding domain"/>
    <property type="match status" value="2"/>
</dbReference>
<dbReference type="InterPro" id="IPR023753">
    <property type="entry name" value="FAD/NAD-binding_dom"/>
</dbReference>
<gene>
    <name evidence="7" type="ORF">ACFQQG_16590</name>
</gene>
<evidence type="ECO:0000256" key="4">
    <source>
        <dbReference type="ARBA" id="ARBA00023027"/>
    </source>
</evidence>
<dbReference type="EC" id="1.-.-.-" evidence="7"/>
<keyword evidence="3" id="KW-0274">FAD</keyword>
<keyword evidence="2" id="KW-0285">Flavoprotein</keyword>
<sequence length="454" mass="49016">MTEYDVLVVGGGTGNNVAAAAADAGLETALVEKSKLGGTCLNRGCNPSKMLIQAATAANRVREADQFFTDATVEDIDYAAIIDDMDETLSPLAAGMEENYRNKEHLTLYSDEATFVDDRTVEVAGEHVSGNKVVVAAGSRPLVPPIDGLDDVEYMTSSDALYRREQPDSLVVLGGGYIAVELGYFFESLGTDVTIIEMMDTLVPREDRDVAEAFTEVARRRHDVYTGHRATAVESTGDRIRVHAETESGDELAVSGDELLVALGRRPNTDTLAVDAAGIETDDNGFIVTNNRLETSADNVWAQGDIADNAMFKHSGDYETQVTIDNVVHKRGREADFTAMPHAIFTEPQMAGVGKTETELQDADREYLVGREELPGTPMGRAKKLDDGFVKVLATPDGEILGCHMLGYEASTMIHEVVVAIRAGTGHVSDIADTIHAHPTLNKVVEYAFQDVEG</sequence>
<dbReference type="AlphaFoldDB" id="A0ABD5W8C2"/>
<keyword evidence="4" id="KW-0520">NAD</keyword>
<dbReference type="Pfam" id="PF07992">
    <property type="entry name" value="Pyr_redox_2"/>
    <property type="match status" value="1"/>
</dbReference>
<dbReference type="InterPro" id="IPR001100">
    <property type="entry name" value="Pyr_nuc-diS_OxRdtase"/>
</dbReference>
<dbReference type="InterPro" id="IPR036188">
    <property type="entry name" value="FAD/NAD-bd_sf"/>
</dbReference>
<evidence type="ECO:0000259" key="6">
    <source>
        <dbReference type="Pfam" id="PF07992"/>
    </source>
</evidence>
<evidence type="ECO:0000313" key="8">
    <source>
        <dbReference type="Proteomes" id="UP001596445"/>
    </source>
</evidence>
<comment type="caution">
    <text evidence="7">The sequence shown here is derived from an EMBL/GenBank/DDBJ whole genome shotgun (WGS) entry which is preliminary data.</text>
</comment>